<protein>
    <submittedName>
        <fullName evidence="4">Uncharacterized protein LOC118269762</fullName>
    </submittedName>
</protein>
<keyword evidence="3" id="KW-1185">Reference proteome</keyword>
<feature type="region of interest" description="Disordered" evidence="1">
    <location>
        <begin position="194"/>
        <end position="251"/>
    </location>
</feature>
<evidence type="ECO:0000256" key="2">
    <source>
        <dbReference type="SAM" id="SignalP"/>
    </source>
</evidence>
<dbReference type="Proteomes" id="UP000829999">
    <property type="component" value="Chromosome 30"/>
</dbReference>
<dbReference type="RefSeq" id="XP_035440948.2">
    <property type="nucleotide sequence ID" value="XM_035585055.2"/>
</dbReference>
<accession>A0A9R0EKN2</accession>
<feature type="signal peptide" evidence="2">
    <location>
        <begin position="1"/>
        <end position="22"/>
    </location>
</feature>
<organism evidence="3 4">
    <name type="scientific">Spodoptera frugiperda</name>
    <name type="common">Fall armyworm</name>
    <dbReference type="NCBI Taxonomy" id="7108"/>
    <lineage>
        <taxon>Eukaryota</taxon>
        <taxon>Metazoa</taxon>
        <taxon>Ecdysozoa</taxon>
        <taxon>Arthropoda</taxon>
        <taxon>Hexapoda</taxon>
        <taxon>Insecta</taxon>
        <taxon>Pterygota</taxon>
        <taxon>Neoptera</taxon>
        <taxon>Endopterygota</taxon>
        <taxon>Lepidoptera</taxon>
        <taxon>Glossata</taxon>
        <taxon>Ditrysia</taxon>
        <taxon>Noctuoidea</taxon>
        <taxon>Noctuidae</taxon>
        <taxon>Amphipyrinae</taxon>
        <taxon>Spodoptera</taxon>
    </lineage>
</organism>
<evidence type="ECO:0000313" key="4">
    <source>
        <dbReference type="RefSeq" id="XP_035440948.2"/>
    </source>
</evidence>
<proteinExistence type="predicted"/>
<gene>
    <name evidence="4" type="primary">LOC118269762</name>
</gene>
<dbReference type="OrthoDB" id="7493244at2759"/>
<feature type="region of interest" description="Disordered" evidence="1">
    <location>
        <begin position="63"/>
        <end position="84"/>
    </location>
</feature>
<feature type="compositionally biased region" description="Low complexity" evidence="1">
    <location>
        <begin position="64"/>
        <end position="75"/>
    </location>
</feature>
<name>A0A9R0EKN2_SPOFR</name>
<reference evidence="4" key="1">
    <citation type="submission" date="2025-08" db="UniProtKB">
        <authorList>
            <consortium name="RefSeq"/>
        </authorList>
    </citation>
    <scope>IDENTIFICATION</scope>
    <source>
        <tissue evidence="4">Whole larval tissue</tissue>
    </source>
</reference>
<evidence type="ECO:0000313" key="3">
    <source>
        <dbReference type="Proteomes" id="UP000829999"/>
    </source>
</evidence>
<feature type="compositionally biased region" description="Basic residues" evidence="1">
    <location>
        <begin position="230"/>
        <end position="246"/>
    </location>
</feature>
<sequence length="373" mass="41356">MISDALQKWKVVIVIFLGAVHSQMPMMPMPMPFGYGPMMMPGPPPPPPMSVAVPVPVGIPIPYPETTTTTTTTTTASSRGEGNQPDGIPIAIPVPVPHFVQIAIPGFMPPNCAPKDRKPENGNKNCPPCPPCSCNPCTPSFFAYCSPCHLQCRCKNGQENPRPQPPIAPLPLPGPAFPMPIPMPAPPPVVIVPFPPQFETPRQDSPDCSQTVSASSSTEDSESCESDQSRRRRRRKKDRGKNRRKSKYDIYRRSFGGIPNNERLVKPVLTYMSRDGEIKMKRRLSNDEATALLSDDSYQHVQLIAGDDSDNRPRVVVRSQSQPYMRSNHRRQQLMLQDGSMQHSLGDGKKELVFRPPENKKISNLSVSFQITK</sequence>
<dbReference type="GeneID" id="118269762"/>
<evidence type="ECO:0000256" key="1">
    <source>
        <dbReference type="SAM" id="MobiDB-lite"/>
    </source>
</evidence>
<keyword evidence="2" id="KW-0732">Signal</keyword>
<feature type="chain" id="PRO_5040255253" evidence="2">
    <location>
        <begin position="23"/>
        <end position="373"/>
    </location>
</feature>
<dbReference type="AlphaFoldDB" id="A0A9R0EKN2"/>